<organism evidence="2 3">
    <name type="scientific">Smittium culicis</name>
    <dbReference type="NCBI Taxonomy" id="133412"/>
    <lineage>
        <taxon>Eukaryota</taxon>
        <taxon>Fungi</taxon>
        <taxon>Fungi incertae sedis</taxon>
        <taxon>Zoopagomycota</taxon>
        <taxon>Kickxellomycotina</taxon>
        <taxon>Harpellomycetes</taxon>
        <taxon>Harpellales</taxon>
        <taxon>Legeriomycetaceae</taxon>
        <taxon>Smittium</taxon>
    </lineage>
</organism>
<dbReference type="OrthoDB" id="289162at2759"/>
<name>A0A1R1XXK6_9FUNG</name>
<gene>
    <name evidence="2" type="ORF">AYI70_g4748</name>
</gene>
<sequence>MDQITSNISEKDTSKEFKGEKECSFFCAESFFQYSILSNSSTKKSVLRSELNFDKNYNDLLLNKGKIKSRVNSNDQIKEKRKLVEISNDIQKSKPIQYDDLKSKKLANKQDNLEHVRFSNNSDKAENEKLNIPKVKIQEFKGNLKPSTSFDLQLVSNDPDKMSSRASMIAEASKEKNSSSKVLNSKPIKTDMLHSLLKIISKNDTISNSQININTENEKLFNYDSGVSSTLKVTDKDFIQSNTNFNFDKTSDHYSDQDEDSLDARTNDNKNKKIEKNSIQADLLVAMQSALPDLSHTIGTDFKKSNDNISTPDFQFPLPLFMLHNSNQSNIEPSKRFSKNKFFSILSKFQTSILSQKDHYDFFRLHRMKSIMEPDYISRDGLAESQAILNNADIVISEDALSSLFTTNQSNEFDLFIPIISKKFNQTVSNSHEYTKTIIFIDDPLEFKNLTKSESYLNYRILEHLSSELLLDKNKKHFFSVGNEGDKDTLVNSSADNFNYTLWQFGELRILIRFRVHGFITEINSSGKKLETTMTFLPVIEPYIDLSPINFPEIDRLKGYLKAYIRGQSKLAVCHFNTDPNHHFNLNHVGVCTAEDLLSNISSNELASTQEDISLQSLEPLAKSDVNLEIQQNEKPQLQSLKMNYPFSNFKTLYKLLKFIKSSIDNRGLSSNINASQNHQFIFKRCRSDFTVNIYSTLPVEQPQIAHSTTSFGENECETLNIADLISIEPALDTCYENLEYDFKYSPIVWPKSINRVPFTFPTAEDL</sequence>
<dbReference type="Proteomes" id="UP000187283">
    <property type="component" value="Unassembled WGS sequence"/>
</dbReference>
<evidence type="ECO:0000313" key="3">
    <source>
        <dbReference type="Proteomes" id="UP000187283"/>
    </source>
</evidence>
<evidence type="ECO:0000256" key="1">
    <source>
        <dbReference type="SAM" id="MobiDB-lite"/>
    </source>
</evidence>
<keyword evidence="3" id="KW-1185">Reference proteome</keyword>
<accession>A0A1R1XXK6</accession>
<protein>
    <submittedName>
        <fullName evidence="2">Uncharacterized protein</fullName>
    </submittedName>
</protein>
<comment type="caution">
    <text evidence="2">The sequence shown here is derived from an EMBL/GenBank/DDBJ whole genome shotgun (WGS) entry which is preliminary data.</text>
</comment>
<reference evidence="2 3" key="1">
    <citation type="submission" date="2017-01" db="EMBL/GenBank/DDBJ databases">
        <authorList>
            <person name="Mah S.A."/>
            <person name="Swanson W.J."/>
            <person name="Moy G.W."/>
            <person name="Vacquier V.D."/>
        </authorList>
    </citation>
    <scope>NUCLEOTIDE SEQUENCE [LARGE SCALE GENOMIC DNA]</scope>
    <source>
        <strain evidence="2 3">GSMNP</strain>
    </source>
</reference>
<dbReference type="EMBL" id="LSSN01001490">
    <property type="protein sequence ID" value="OMJ19422.1"/>
    <property type="molecule type" value="Genomic_DNA"/>
</dbReference>
<evidence type="ECO:0000313" key="2">
    <source>
        <dbReference type="EMBL" id="OMJ19422.1"/>
    </source>
</evidence>
<proteinExistence type="predicted"/>
<dbReference type="AlphaFoldDB" id="A0A1R1XXK6"/>
<feature type="region of interest" description="Disordered" evidence="1">
    <location>
        <begin position="249"/>
        <end position="269"/>
    </location>
</feature>
<dbReference type="STRING" id="133412.A0A1R1XXK6"/>